<dbReference type="PANTHER" id="PTHR30204">
    <property type="entry name" value="REDOX-CYCLING DRUG-SENSING TRANSCRIPTIONAL ACTIVATOR SOXR"/>
    <property type="match status" value="1"/>
</dbReference>
<dbReference type="Proteomes" id="UP001448858">
    <property type="component" value="Chromosome"/>
</dbReference>
<keyword evidence="1" id="KW-0238">DNA-binding</keyword>
<evidence type="ECO:0000313" key="3">
    <source>
        <dbReference type="EMBL" id="WZP15417.1"/>
    </source>
</evidence>
<dbReference type="InterPro" id="IPR047057">
    <property type="entry name" value="MerR_fam"/>
</dbReference>
<dbReference type="PROSITE" id="PS50937">
    <property type="entry name" value="HTH_MERR_2"/>
    <property type="match status" value="1"/>
</dbReference>
<sequence length="256" mass="27435">MKSSELAALAGVTVRALRHYHQLGVLPEPERGYNGYRSYDARDLIRLLRIKRLAAIGIPLDAMGELLDDDGVHRGGAGPAALLDELEEGIDAELARLQQQKRLISGLRTAQALDLPPELALIVDSFAASAPPSVRRMDREQAVLLAHLAGEEGLDGLTQVYKKMSSPDLAEQVLQFYAGFAALTPETPAEDLERLVAGFMETVAGPVKAALAGSETPLFADESAVAAVFDEYRHSALNSAQQLALARITARLESAG</sequence>
<protein>
    <submittedName>
        <fullName evidence="3">MerR family transcriptional regulator</fullName>
    </submittedName>
</protein>
<organism evidence="3 4">
    <name type="scientific">Arthrobacter citreus</name>
    <dbReference type="NCBI Taxonomy" id="1670"/>
    <lineage>
        <taxon>Bacteria</taxon>
        <taxon>Bacillati</taxon>
        <taxon>Actinomycetota</taxon>
        <taxon>Actinomycetes</taxon>
        <taxon>Micrococcales</taxon>
        <taxon>Micrococcaceae</taxon>
        <taxon>Arthrobacter</taxon>
    </lineage>
</organism>
<dbReference type="PANTHER" id="PTHR30204:SF93">
    <property type="entry name" value="HTH MERR-TYPE DOMAIN-CONTAINING PROTEIN"/>
    <property type="match status" value="1"/>
</dbReference>
<dbReference type="InterPro" id="IPR000551">
    <property type="entry name" value="MerR-type_HTH_dom"/>
</dbReference>
<dbReference type="SMART" id="SM00422">
    <property type="entry name" value="HTH_MERR"/>
    <property type="match status" value="1"/>
</dbReference>
<keyword evidence="4" id="KW-1185">Reference proteome</keyword>
<evidence type="ECO:0000259" key="2">
    <source>
        <dbReference type="PROSITE" id="PS50937"/>
    </source>
</evidence>
<feature type="domain" description="HTH merR-type" evidence="2">
    <location>
        <begin position="1"/>
        <end position="69"/>
    </location>
</feature>
<gene>
    <name evidence="3" type="ORF">AAE021_14820</name>
</gene>
<dbReference type="PRINTS" id="PR00040">
    <property type="entry name" value="HTHMERR"/>
</dbReference>
<name>A0ABZ2ZUB0_9MICC</name>
<dbReference type="RefSeq" id="WP_342023078.1">
    <property type="nucleotide sequence ID" value="NZ_CP151657.1"/>
</dbReference>
<accession>A0ABZ2ZUB0</accession>
<proteinExistence type="predicted"/>
<evidence type="ECO:0000313" key="4">
    <source>
        <dbReference type="Proteomes" id="UP001448858"/>
    </source>
</evidence>
<dbReference type="InterPro" id="IPR009061">
    <property type="entry name" value="DNA-bd_dom_put_sf"/>
</dbReference>
<dbReference type="CDD" id="cd00592">
    <property type="entry name" value="HTH_MerR-like"/>
    <property type="match status" value="1"/>
</dbReference>
<evidence type="ECO:0000256" key="1">
    <source>
        <dbReference type="ARBA" id="ARBA00023125"/>
    </source>
</evidence>
<dbReference type="Pfam" id="PF13411">
    <property type="entry name" value="MerR_1"/>
    <property type="match status" value="1"/>
</dbReference>
<dbReference type="SUPFAM" id="SSF46955">
    <property type="entry name" value="Putative DNA-binding domain"/>
    <property type="match status" value="1"/>
</dbReference>
<dbReference type="EMBL" id="CP151657">
    <property type="protein sequence ID" value="WZP15417.1"/>
    <property type="molecule type" value="Genomic_DNA"/>
</dbReference>
<dbReference type="Gene3D" id="1.10.1660.10">
    <property type="match status" value="1"/>
</dbReference>
<reference evidence="3 4" key="1">
    <citation type="submission" date="2024-04" db="EMBL/GenBank/DDBJ databases">
        <title>Arthrobacter sp. from Plains bison fecal sample.</title>
        <authorList>
            <person name="Ruzzini A."/>
        </authorList>
    </citation>
    <scope>NUCLEOTIDE SEQUENCE [LARGE SCALE GENOMIC DNA]</scope>
    <source>
        <strain evidence="3 4">EINP1</strain>
    </source>
</reference>